<dbReference type="Gene3D" id="3.40.30.10">
    <property type="entry name" value="Glutaredoxin"/>
    <property type="match status" value="1"/>
</dbReference>
<dbReference type="InterPro" id="IPR036249">
    <property type="entry name" value="Thioredoxin-like_sf"/>
</dbReference>
<keyword evidence="5" id="KW-1185">Reference proteome</keyword>
<sequence length="317" mass="34125">MLTAVTPFRALALALALSTLSCHAQAPKATLTPELTRRIEVLIRSKSNIPPDYVLSVSDRHKSEIPGYDEISVNFAADGQTGKPITFLLSDDNKTLAQFSRYDISQDPKTLVSDTGRPARGGPEGAPVTIVGFDDLECPYCAKMHAQIFPALMARYKDQVRIVYLDFPLDQHPWAIRAAIDANCLGIQSTTGYWNAVDYIHSHAGDFGGADHSLAKANDDLDKLTKEEGERQKVNSGALTACVAKQDGSAIAQSRKEGEKLGVQATPALFINGERLEGALPIEYVYRVIDAALTAEGKTPPPPVPVPPMPGASKTGN</sequence>
<evidence type="ECO:0000256" key="2">
    <source>
        <dbReference type="SAM" id="SignalP"/>
    </source>
</evidence>
<feature type="signal peptide" evidence="2">
    <location>
        <begin position="1"/>
        <end position="24"/>
    </location>
</feature>
<dbReference type="SUPFAM" id="SSF52833">
    <property type="entry name" value="Thioredoxin-like"/>
    <property type="match status" value="1"/>
</dbReference>
<dbReference type="AlphaFoldDB" id="A0A4Q0T811"/>
<dbReference type="InterPro" id="IPR012336">
    <property type="entry name" value="Thioredoxin-like_fold"/>
</dbReference>
<evidence type="ECO:0000256" key="1">
    <source>
        <dbReference type="SAM" id="MobiDB-lite"/>
    </source>
</evidence>
<evidence type="ECO:0000313" key="5">
    <source>
        <dbReference type="Proteomes" id="UP000289437"/>
    </source>
</evidence>
<comment type="caution">
    <text evidence="4">The sequence shown here is derived from an EMBL/GenBank/DDBJ whole genome shotgun (WGS) entry which is preliminary data.</text>
</comment>
<evidence type="ECO:0000259" key="3">
    <source>
        <dbReference type="PROSITE" id="PS51352"/>
    </source>
</evidence>
<gene>
    <name evidence="4" type="ORF">GRAN_2170</name>
</gene>
<reference evidence="4 5" key="1">
    <citation type="submission" date="2018-11" db="EMBL/GenBank/DDBJ databases">
        <authorList>
            <person name="Mardanov A.V."/>
            <person name="Ravin N.V."/>
            <person name="Dedysh S.N."/>
        </authorList>
    </citation>
    <scope>NUCLEOTIDE SEQUENCE [LARGE SCALE GENOMIC DNA]</scope>
    <source>
        <strain evidence="4 5">AF10</strain>
    </source>
</reference>
<organism evidence="4 5">
    <name type="scientific">Granulicella sibirica</name>
    <dbReference type="NCBI Taxonomy" id="2479048"/>
    <lineage>
        <taxon>Bacteria</taxon>
        <taxon>Pseudomonadati</taxon>
        <taxon>Acidobacteriota</taxon>
        <taxon>Terriglobia</taxon>
        <taxon>Terriglobales</taxon>
        <taxon>Acidobacteriaceae</taxon>
        <taxon>Granulicella</taxon>
    </lineage>
</organism>
<dbReference type="Proteomes" id="UP000289437">
    <property type="component" value="Unassembled WGS sequence"/>
</dbReference>
<dbReference type="EMBL" id="RDSM01000001">
    <property type="protein sequence ID" value="RXH58860.1"/>
    <property type="molecule type" value="Genomic_DNA"/>
</dbReference>
<reference evidence="5" key="2">
    <citation type="submission" date="2019-02" db="EMBL/GenBank/DDBJ databases">
        <title>Granulicella sibirica sp. nov., a psychrotolerant acidobacterium isolated from an organic soil layer in forested tundra, West Siberia.</title>
        <authorList>
            <person name="Oshkin I.Y."/>
            <person name="Kulichevskaya I.S."/>
            <person name="Rijpstra W.I.C."/>
            <person name="Sinninghe Damste J.S."/>
            <person name="Rakitin A.L."/>
            <person name="Ravin N.V."/>
            <person name="Dedysh S.N."/>
        </authorList>
    </citation>
    <scope>NUCLEOTIDE SEQUENCE [LARGE SCALE GENOMIC DNA]</scope>
    <source>
        <strain evidence="5">AF10</strain>
    </source>
</reference>
<protein>
    <submittedName>
        <fullName evidence="4">DSBA oxidoreductase</fullName>
    </submittedName>
</protein>
<keyword evidence="2" id="KW-0732">Signal</keyword>
<dbReference type="PANTHER" id="PTHR35272:SF3">
    <property type="entry name" value="THIOL:DISULFIDE INTERCHANGE PROTEIN DSBC"/>
    <property type="match status" value="1"/>
</dbReference>
<dbReference type="RefSeq" id="WP_128912780.1">
    <property type="nucleotide sequence ID" value="NZ_RDSM01000001.1"/>
</dbReference>
<evidence type="ECO:0000313" key="4">
    <source>
        <dbReference type="EMBL" id="RXH58860.1"/>
    </source>
</evidence>
<feature type="compositionally biased region" description="Pro residues" evidence="1">
    <location>
        <begin position="299"/>
        <end position="310"/>
    </location>
</feature>
<dbReference type="InterPro" id="IPR051470">
    <property type="entry name" value="Thiol:disulfide_interchange"/>
</dbReference>
<dbReference type="PANTHER" id="PTHR35272">
    <property type="entry name" value="THIOL:DISULFIDE INTERCHANGE PROTEIN DSBC-RELATED"/>
    <property type="match status" value="1"/>
</dbReference>
<feature type="chain" id="PRO_5020633216" evidence="2">
    <location>
        <begin position="25"/>
        <end position="317"/>
    </location>
</feature>
<feature type="domain" description="Thioredoxin" evidence="3">
    <location>
        <begin position="66"/>
        <end position="294"/>
    </location>
</feature>
<feature type="region of interest" description="Disordered" evidence="1">
    <location>
        <begin position="295"/>
        <end position="317"/>
    </location>
</feature>
<proteinExistence type="predicted"/>
<dbReference type="Pfam" id="PF13462">
    <property type="entry name" value="Thioredoxin_4"/>
    <property type="match status" value="1"/>
</dbReference>
<name>A0A4Q0T811_9BACT</name>
<accession>A0A4Q0T811</accession>
<dbReference type="InterPro" id="IPR013766">
    <property type="entry name" value="Thioredoxin_domain"/>
</dbReference>
<dbReference type="PROSITE" id="PS51352">
    <property type="entry name" value="THIOREDOXIN_2"/>
    <property type="match status" value="1"/>
</dbReference>
<dbReference type="OrthoDB" id="117402at2"/>